<evidence type="ECO:0000256" key="5">
    <source>
        <dbReference type="ARBA" id="ARBA00022490"/>
    </source>
</evidence>
<feature type="compositionally biased region" description="Basic residues" evidence="17">
    <location>
        <begin position="104"/>
        <end position="133"/>
    </location>
</feature>
<evidence type="ECO:0000313" key="20">
    <source>
        <dbReference type="Proteomes" id="UP000001727"/>
    </source>
</evidence>
<dbReference type="GeneID" id="60604149"/>
<dbReference type="EMBL" id="AM942444">
    <property type="protein sequence ID" value="CAQ05329.1"/>
    <property type="molecule type" value="Genomic_DNA"/>
</dbReference>
<dbReference type="InterPro" id="IPR006847">
    <property type="entry name" value="IF2_N"/>
</dbReference>
<evidence type="ECO:0000256" key="11">
    <source>
        <dbReference type="ARBA" id="ARBA00022833"/>
    </source>
</evidence>
<feature type="compositionally biased region" description="Low complexity" evidence="17">
    <location>
        <begin position="990"/>
        <end position="1011"/>
    </location>
</feature>
<dbReference type="STRING" id="504474.cu1369"/>
<evidence type="ECO:0000256" key="15">
    <source>
        <dbReference type="ARBA" id="ARBA00066879"/>
    </source>
</evidence>
<comment type="cofactor">
    <cofactor evidence="2">
        <name>Zn(2+)</name>
        <dbReference type="ChEBI" id="CHEBI:29105"/>
    </cofactor>
</comment>
<evidence type="ECO:0000256" key="6">
    <source>
        <dbReference type="ARBA" id="ARBA00022552"/>
    </source>
</evidence>
<feature type="compositionally biased region" description="Basic and acidic residues" evidence="17">
    <location>
        <begin position="825"/>
        <end position="836"/>
    </location>
</feature>
<evidence type="ECO:0000256" key="16">
    <source>
        <dbReference type="ARBA" id="ARBA00072999"/>
    </source>
</evidence>
<dbReference type="InterPro" id="IPR003029">
    <property type="entry name" value="S1_domain"/>
</dbReference>
<feature type="region of interest" description="Disordered" evidence="17">
    <location>
        <begin position="801"/>
        <end position="1190"/>
    </location>
</feature>
<dbReference type="PANTHER" id="PTHR30001">
    <property type="entry name" value="RIBONUCLEASE"/>
    <property type="match status" value="1"/>
</dbReference>
<dbReference type="Gene3D" id="1.10.10.2480">
    <property type="match status" value="1"/>
</dbReference>
<dbReference type="GO" id="GO:0006364">
    <property type="term" value="P:rRNA processing"/>
    <property type="evidence" value="ECO:0007669"/>
    <property type="project" value="UniProtKB-KW"/>
</dbReference>
<evidence type="ECO:0000313" key="19">
    <source>
        <dbReference type="EMBL" id="CAQ05329.1"/>
    </source>
</evidence>
<feature type="compositionally biased region" description="Basic and acidic residues" evidence="17">
    <location>
        <begin position="885"/>
        <end position="908"/>
    </location>
</feature>
<feature type="compositionally biased region" description="Low complexity" evidence="17">
    <location>
        <begin position="213"/>
        <end position="230"/>
    </location>
</feature>
<keyword evidence="13" id="KW-0694">RNA-binding</keyword>
<evidence type="ECO:0000256" key="1">
    <source>
        <dbReference type="ARBA" id="ARBA00001946"/>
    </source>
</evidence>
<gene>
    <name evidence="19" type="ordered locus">cu1369</name>
</gene>
<dbReference type="GO" id="GO:0008995">
    <property type="term" value="F:ribonuclease E activity"/>
    <property type="evidence" value="ECO:0007669"/>
    <property type="project" value="UniProtKB-EC"/>
</dbReference>
<evidence type="ECO:0000256" key="2">
    <source>
        <dbReference type="ARBA" id="ARBA00001947"/>
    </source>
</evidence>
<dbReference type="Gene3D" id="2.40.50.140">
    <property type="entry name" value="Nucleic acid-binding proteins"/>
    <property type="match status" value="1"/>
</dbReference>
<keyword evidence="11" id="KW-0862">Zinc</keyword>
<feature type="compositionally biased region" description="Basic and acidic residues" evidence="17">
    <location>
        <begin position="845"/>
        <end position="877"/>
    </location>
</feature>
<feature type="compositionally biased region" description="Basic residues" evidence="17">
    <location>
        <begin position="1039"/>
        <end position="1049"/>
    </location>
</feature>
<feature type="compositionally biased region" description="Basic and acidic residues" evidence="17">
    <location>
        <begin position="84"/>
        <end position="103"/>
    </location>
</feature>
<evidence type="ECO:0000256" key="17">
    <source>
        <dbReference type="SAM" id="MobiDB-lite"/>
    </source>
</evidence>
<dbReference type="GO" id="GO:0005737">
    <property type="term" value="C:cytoplasm"/>
    <property type="evidence" value="ECO:0007669"/>
    <property type="project" value="UniProtKB-SubCell"/>
</dbReference>
<dbReference type="FunFam" id="2.40.50.140:FF:000066">
    <property type="entry name" value="Ribonuclease E"/>
    <property type="match status" value="1"/>
</dbReference>
<dbReference type="InterPro" id="IPR004659">
    <property type="entry name" value="RNase_E/G"/>
</dbReference>
<feature type="compositionally biased region" description="Basic and acidic residues" evidence="17">
    <location>
        <begin position="201"/>
        <end position="210"/>
    </location>
</feature>
<feature type="compositionally biased region" description="Basic residues" evidence="17">
    <location>
        <begin position="248"/>
        <end position="260"/>
    </location>
</feature>
<comment type="catalytic activity">
    <reaction evidence="14">
        <text>Endonucleolytic cleavage of single-stranded RNA in A- and U-rich regions.</text>
        <dbReference type="EC" id="3.1.26.12"/>
    </reaction>
</comment>
<feature type="compositionally biased region" description="Polar residues" evidence="17">
    <location>
        <begin position="231"/>
        <end position="247"/>
    </location>
</feature>
<feature type="region of interest" description="Disordered" evidence="17">
    <location>
        <begin position="72"/>
        <end position="342"/>
    </location>
</feature>
<dbReference type="HOGENOM" id="CLU_003468_2_1_11"/>
<feature type="compositionally biased region" description="Basic residues" evidence="17">
    <location>
        <begin position="189"/>
        <end position="200"/>
    </location>
</feature>
<comment type="subcellular location">
    <subcellularLocation>
        <location evidence="3">Cytoplasm</location>
    </subcellularLocation>
</comment>
<comment type="similarity">
    <text evidence="4">Belongs to the RNase E/G family.</text>
</comment>
<keyword evidence="6" id="KW-0698">rRNA processing</keyword>
<comment type="cofactor">
    <cofactor evidence="1">
        <name>Mg(2+)</name>
        <dbReference type="ChEBI" id="CHEBI:18420"/>
    </cofactor>
</comment>
<feature type="compositionally biased region" description="Basic residues" evidence="17">
    <location>
        <begin position="1176"/>
        <end position="1190"/>
    </location>
</feature>
<keyword evidence="20" id="KW-1185">Reference proteome</keyword>
<name>B1VGM2_CORU7</name>
<keyword evidence="12" id="KW-0460">Magnesium</keyword>
<dbReference type="CDD" id="cd04453">
    <property type="entry name" value="S1_RNase_E"/>
    <property type="match status" value="1"/>
</dbReference>
<protein>
    <recommendedName>
        <fullName evidence="16">Ribonuclease E</fullName>
        <ecNumber evidence="15">3.1.26.12</ecNumber>
    </recommendedName>
</protein>
<feature type="compositionally biased region" description="Basic and acidic residues" evidence="17">
    <location>
        <begin position="1012"/>
        <end position="1032"/>
    </location>
</feature>
<sequence length="1190" mass="131900">MAFTPEPALIESAGKINTESFGRRVRVHSVAKELGITSKEFIAVLGEFGIAGKVPSSTLSNEEATDVVSRLAAGGGVTQSEQPAAKREADAAEPAADKVEAKKRTAKKAGAKKSAAKKATPKKTTAKKSTKKTAAKEAAPTQETPEQDTSPEAAEQQEEQKKAEPKKGARKSTQKSAEKSAQQAEKKGAAKKSSTKRAATKKAEAKKAEVDNAQPRQAAAEQPAQAESPAGTTPESQTSTDEATPQPTRRRVRRIVRRVGSRAIQQDSAAAKTELSDEGSKKQEPSKNSEAKKAEPKKKEQKAQQPNPEPQGATEEAITADQLHPGEREEADIVDEPVRLKGSTRLESKRRWREENRERGRHKAISRSEFLARRESVHRQMMVRDAERHDHTGLTTQVGVVEDGQLVEHFVTSDTQQSMVGNIYLGRVQNVLASMEAAFIDIGTGRNAVLYASEVNWHSPHLHSKSRRIDQALRSGDQVMVQVIKDPVGHKGARLTNRISFAGRYLVYFPGGTTAGISRKLPEAERKRLKEILQRVVPGQGGAIIRTAAENVAEELIEEDVNRLHKQWLNIEKTEAKERKSKGAKPVTLYEEPNMLITVIRDLFNEDFSELLVEGDKSWRMVRDYMGRMAPELMDRVHKWHPEQHADEDVFAAHRLDDQLAKALCRKVWLPSGGHLVIDHTEAMTVIDVNTGSFVGSGGNLEETVTENNLEAAEEIVRQMRLRDIGGMIVVDFIDMVLEENQDLVLRRLIEYLGRDRTHHKVSEVTSLGLVQITRKRLGAGLLETFSTTCECCDGRGVIVHPDPVEQDFSEEPERRRRSSRGNGRGRDERGSKEQRNGQGTEQRQGGRGDQGSKNHGRDEQRDQRGKNATRHEDKGSKSKVANGKGREDAQDHRNSEGQERRSGKQRQDSQAGSESAADLGGEQKQETRTSRRGGRRSVQRRTSSSVKDATARTEQGSAEKKQSADRSDEASQSGQERAPRRVVRRIVRRTAPSQQRGGAAQRRSAANADAPELKISSREDRGSDQRGEQQKSESGSRGARRRGRRVVRSRPAVRQSDTRQAGGDTLRGEESSGQQRSGQKQGSAGDRRSSATRRSGTRGAGKYGATTYEEAVKEFENSPRRRRRTRGNSVSDRRPQPEDFGAQPEANQAKEEPKRESRNAGKTEQPAQSESRGRTRDRRRRVVRSNPRR</sequence>
<keyword evidence="8" id="KW-0819">tRNA processing</keyword>
<keyword evidence="5" id="KW-0963">Cytoplasm</keyword>
<evidence type="ECO:0000256" key="12">
    <source>
        <dbReference type="ARBA" id="ARBA00022842"/>
    </source>
</evidence>
<dbReference type="Pfam" id="PF10150">
    <property type="entry name" value="RNase_E_G"/>
    <property type="match status" value="1"/>
</dbReference>
<evidence type="ECO:0000256" key="7">
    <source>
        <dbReference type="ARBA" id="ARBA00022664"/>
    </source>
</evidence>
<dbReference type="Proteomes" id="UP000001727">
    <property type="component" value="Chromosome"/>
</dbReference>
<dbReference type="GO" id="GO:0003723">
    <property type="term" value="F:RNA binding"/>
    <property type="evidence" value="ECO:0007669"/>
    <property type="project" value="UniProtKB-KW"/>
</dbReference>
<evidence type="ECO:0000256" key="14">
    <source>
        <dbReference type="ARBA" id="ARBA00050524"/>
    </source>
</evidence>
<evidence type="ECO:0000256" key="3">
    <source>
        <dbReference type="ARBA" id="ARBA00004496"/>
    </source>
</evidence>
<dbReference type="NCBIfam" id="TIGR00757">
    <property type="entry name" value="RNaseEG"/>
    <property type="match status" value="1"/>
</dbReference>
<keyword evidence="9" id="KW-0479">Metal-binding</keyword>
<dbReference type="eggNOG" id="COG1530">
    <property type="taxonomic scope" value="Bacteria"/>
</dbReference>
<feature type="compositionally biased region" description="Basic and acidic residues" evidence="17">
    <location>
        <begin position="1149"/>
        <end position="1162"/>
    </location>
</feature>
<feature type="compositionally biased region" description="Basic and acidic residues" evidence="17">
    <location>
        <begin position="158"/>
        <end position="167"/>
    </location>
</feature>
<proteinExistence type="inferred from homology"/>
<dbReference type="RefSeq" id="WP_012360617.1">
    <property type="nucleotide sequence ID" value="NC_010545.1"/>
</dbReference>
<dbReference type="Pfam" id="PF04760">
    <property type="entry name" value="IF2_N"/>
    <property type="match status" value="1"/>
</dbReference>
<dbReference type="PANTHER" id="PTHR30001:SF0">
    <property type="entry name" value="RIBONUCLEASE G"/>
    <property type="match status" value="1"/>
</dbReference>
<dbReference type="AlphaFoldDB" id="B1VGM2"/>
<feature type="compositionally biased region" description="Basic and acidic residues" evidence="17">
    <location>
        <begin position="1111"/>
        <end position="1120"/>
    </location>
</feature>
<dbReference type="SMART" id="SM00316">
    <property type="entry name" value="S1"/>
    <property type="match status" value="1"/>
</dbReference>
<evidence type="ECO:0000256" key="10">
    <source>
        <dbReference type="ARBA" id="ARBA00022801"/>
    </source>
</evidence>
<feature type="domain" description="S1 motif" evidence="18">
    <location>
        <begin position="421"/>
        <end position="498"/>
    </location>
</feature>
<feature type="compositionally biased region" description="Basic residues" evidence="17">
    <location>
        <begin position="931"/>
        <end position="940"/>
    </location>
</feature>
<dbReference type="InterPro" id="IPR012340">
    <property type="entry name" value="NA-bd_OB-fold"/>
</dbReference>
<dbReference type="KEGG" id="cur:cu1369"/>
<dbReference type="GO" id="GO:0008033">
    <property type="term" value="P:tRNA processing"/>
    <property type="evidence" value="ECO:0007669"/>
    <property type="project" value="UniProtKB-KW"/>
</dbReference>
<dbReference type="GO" id="GO:0046872">
    <property type="term" value="F:metal ion binding"/>
    <property type="evidence" value="ECO:0007669"/>
    <property type="project" value="UniProtKB-KW"/>
</dbReference>
<keyword evidence="7" id="KW-0507">mRNA processing</keyword>
<accession>B1VGM2</accession>
<dbReference type="InterPro" id="IPR019307">
    <property type="entry name" value="RNA-bd_AU-1/RNase_E/G"/>
</dbReference>
<dbReference type="GO" id="GO:0006397">
    <property type="term" value="P:mRNA processing"/>
    <property type="evidence" value="ECO:0007669"/>
    <property type="project" value="UniProtKB-KW"/>
</dbReference>
<dbReference type="EC" id="3.1.26.12" evidence="15"/>
<dbReference type="SUPFAM" id="SSF50249">
    <property type="entry name" value="Nucleic acid-binding proteins"/>
    <property type="match status" value="1"/>
</dbReference>
<evidence type="ECO:0000259" key="18">
    <source>
        <dbReference type="PROSITE" id="PS50126"/>
    </source>
</evidence>
<evidence type="ECO:0000256" key="9">
    <source>
        <dbReference type="ARBA" id="ARBA00022723"/>
    </source>
</evidence>
<dbReference type="PROSITE" id="PS50126">
    <property type="entry name" value="S1"/>
    <property type="match status" value="1"/>
</dbReference>
<feature type="compositionally biased region" description="Basic and acidic residues" evidence="17">
    <location>
        <begin position="958"/>
        <end position="970"/>
    </location>
</feature>
<reference evidence="19 20" key="1">
    <citation type="journal article" date="2008" name="J. Biotechnol.">
        <title>The lifestyle of Corynebacterium urealyticum derived from its complete genome sequence established by pyrosequencing.</title>
        <authorList>
            <person name="Tauch A."/>
            <person name="Trost E."/>
            <person name="Tilker A."/>
            <person name="Ludewig U."/>
            <person name="Schneiker S."/>
            <person name="Goesmann A."/>
            <person name="Arnold W."/>
            <person name="Bekel T."/>
            <person name="Brinkrolf K."/>
            <person name="Brune I."/>
            <person name="Goetker S."/>
            <person name="Kalinowski J."/>
            <person name="Kamp P.-B."/>
            <person name="Lobo F.P."/>
            <person name="Viehoever P."/>
            <person name="Weisshaar B."/>
            <person name="Soriano F."/>
            <person name="Droege M."/>
            <person name="Puehler A."/>
        </authorList>
    </citation>
    <scope>NUCLEOTIDE SEQUENCE [LARGE SCALE GENOMIC DNA]</scope>
    <source>
        <strain evidence="20">ATCC 43042 / DSM 7109</strain>
    </source>
</reference>
<evidence type="ECO:0000256" key="13">
    <source>
        <dbReference type="ARBA" id="ARBA00022884"/>
    </source>
</evidence>
<evidence type="ECO:0000256" key="8">
    <source>
        <dbReference type="ARBA" id="ARBA00022694"/>
    </source>
</evidence>
<organism evidence="19 20">
    <name type="scientific">Corynebacterium urealyticum (strain ATCC 43042 / DSM 7109)</name>
    <dbReference type="NCBI Taxonomy" id="504474"/>
    <lineage>
        <taxon>Bacteria</taxon>
        <taxon>Bacillati</taxon>
        <taxon>Actinomycetota</taxon>
        <taxon>Actinomycetes</taxon>
        <taxon>Mycobacteriales</taxon>
        <taxon>Corynebacteriaceae</taxon>
        <taxon>Corynebacterium</taxon>
    </lineage>
</organism>
<feature type="compositionally biased region" description="Low complexity" evidence="17">
    <location>
        <begin position="1072"/>
        <end position="1085"/>
    </location>
</feature>
<keyword evidence="10" id="KW-0378">Hydrolase</keyword>
<feature type="compositionally biased region" description="Basic and acidic residues" evidence="17">
    <location>
        <begin position="274"/>
        <end position="302"/>
    </location>
</feature>
<evidence type="ECO:0000256" key="4">
    <source>
        <dbReference type="ARBA" id="ARBA00005522"/>
    </source>
</evidence>